<evidence type="ECO:0000256" key="4">
    <source>
        <dbReference type="SAM" id="MobiDB-lite"/>
    </source>
</evidence>
<feature type="repeat" description="WD" evidence="3">
    <location>
        <begin position="1051"/>
        <end position="1092"/>
    </location>
</feature>
<dbReference type="PRINTS" id="PR00320">
    <property type="entry name" value="GPROTEINBRPT"/>
</dbReference>
<dbReference type="PANTHER" id="PTHR22847:SF637">
    <property type="entry name" value="WD REPEAT DOMAIN 5B"/>
    <property type="match status" value="1"/>
</dbReference>
<dbReference type="SUPFAM" id="SSF82171">
    <property type="entry name" value="DPP6 N-terminal domain-like"/>
    <property type="match status" value="1"/>
</dbReference>
<dbReference type="STRING" id="436010.A0A166LDY2"/>
<dbReference type="InterPro" id="IPR001680">
    <property type="entry name" value="WD40_rpt"/>
</dbReference>
<dbReference type="InterPro" id="IPR020472">
    <property type="entry name" value="WD40_PAC1"/>
</dbReference>
<dbReference type="InterPro" id="IPR056884">
    <property type="entry name" value="NPHP3-like_N"/>
</dbReference>
<keyword evidence="1 3" id="KW-0853">WD repeat</keyword>
<dbReference type="GO" id="GO:1990234">
    <property type="term" value="C:transferase complex"/>
    <property type="evidence" value="ECO:0007669"/>
    <property type="project" value="UniProtKB-ARBA"/>
</dbReference>
<dbReference type="Proteomes" id="UP000076532">
    <property type="component" value="Unassembled WGS sequence"/>
</dbReference>
<dbReference type="OrthoDB" id="538223at2759"/>
<feature type="compositionally biased region" description="Polar residues" evidence="4">
    <location>
        <begin position="1"/>
        <end position="19"/>
    </location>
</feature>
<feature type="repeat" description="WD" evidence="3">
    <location>
        <begin position="1309"/>
        <end position="1350"/>
    </location>
</feature>
<dbReference type="SUPFAM" id="SSF52540">
    <property type="entry name" value="P-loop containing nucleoside triphosphate hydrolases"/>
    <property type="match status" value="1"/>
</dbReference>
<accession>A0A166LDY2</accession>
<feature type="repeat" description="WD" evidence="3">
    <location>
        <begin position="1531"/>
        <end position="1572"/>
    </location>
</feature>
<dbReference type="PROSITE" id="PS50294">
    <property type="entry name" value="WD_REPEATS_REGION"/>
    <property type="match status" value="14"/>
</dbReference>
<protein>
    <submittedName>
        <fullName evidence="6">WD40 repeat-like protein</fullName>
    </submittedName>
</protein>
<dbReference type="SUPFAM" id="SSF50978">
    <property type="entry name" value="WD40 repeat-like"/>
    <property type="match status" value="2"/>
</dbReference>
<dbReference type="EMBL" id="KV417536">
    <property type="protein sequence ID" value="KZP22852.1"/>
    <property type="molecule type" value="Genomic_DNA"/>
</dbReference>
<dbReference type="Gene3D" id="2.130.10.10">
    <property type="entry name" value="YVTN repeat-like/Quinoprotein amine dehydrogenase"/>
    <property type="match status" value="6"/>
</dbReference>
<keyword evidence="2" id="KW-0677">Repeat</keyword>
<feature type="repeat" description="WD" evidence="3">
    <location>
        <begin position="1223"/>
        <end position="1264"/>
    </location>
</feature>
<feature type="repeat" description="WD" evidence="3">
    <location>
        <begin position="1617"/>
        <end position="1658"/>
    </location>
</feature>
<feature type="region of interest" description="Disordered" evidence="4">
    <location>
        <begin position="1"/>
        <end position="22"/>
    </location>
</feature>
<dbReference type="InterPro" id="IPR027417">
    <property type="entry name" value="P-loop_NTPase"/>
</dbReference>
<dbReference type="InterPro" id="IPR019775">
    <property type="entry name" value="WD40_repeat_CS"/>
</dbReference>
<dbReference type="InterPro" id="IPR036322">
    <property type="entry name" value="WD40_repeat_dom_sf"/>
</dbReference>
<dbReference type="SMART" id="SM00320">
    <property type="entry name" value="WD40"/>
    <property type="match status" value="14"/>
</dbReference>
<name>A0A166LDY2_9AGAM</name>
<dbReference type="Pfam" id="PF00400">
    <property type="entry name" value="WD40"/>
    <property type="match status" value="14"/>
</dbReference>
<evidence type="ECO:0000256" key="2">
    <source>
        <dbReference type="ARBA" id="ARBA00022737"/>
    </source>
</evidence>
<dbReference type="PROSITE" id="PS00678">
    <property type="entry name" value="WD_REPEATS_1"/>
    <property type="match status" value="10"/>
</dbReference>
<keyword evidence="7" id="KW-1185">Reference proteome</keyword>
<evidence type="ECO:0000259" key="5">
    <source>
        <dbReference type="PROSITE" id="PS50837"/>
    </source>
</evidence>
<evidence type="ECO:0000313" key="6">
    <source>
        <dbReference type="EMBL" id="KZP22852.1"/>
    </source>
</evidence>
<feature type="repeat" description="WD" evidence="3">
    <location>
        <begin position="1402"/>
        <end position="1443"/>
    </location>
</feature>
<feature type="repeat" description="WD" evidence="3">
    <location>
        <begin position="1445"/>
        <end position="1486"/>
    </location>
</feature>
<dbReference type="Pfam" id="PF24883">
    <property type="entry name" value="NPHP3_N"/>
    <property type="match status" value="1"/>
</dbReference>
<dbReference type="PANTHER" id="PTHR22847">
    <property type="entry name" value="WD40 REPEAT PROTEIN"/>
    <property type="match status" value="1"/>
</dbReference>
<dbReference type="CDD" id="cd00200">
    <property type="entry name" value="WD40"/>
    <property type="match status" value="2"/>
</dbReference>
<feature type="repeat" description="WD" evidence="3">
    <location>
        <begin position="1137"/>
        <end position="1178"/>
    </location>
</feature>
<dbReference type="PROSITE" id="PS50837">
    <property type="entry name" value="NACHT"/>
    <property type="match status" value="1"/>
</dbReference>
<dbReference type="InterPro" id="IPR015943">
    <property type="entry name" value="WD40/YVTN_repeat-like_dom_sf"/>
</dbReference>
<feature type="repeat" description="WD" evidence="3">
    <location>
        <begin position="1180"/>
        <end position="1221"/>
    </location>
</feature>
<dbReference type="PROSITE" id="PS50082">
    <property type="entry name" value="WD_REPEATS_2"/>
    <property type="match status" value="14"/>
</dbReference>
<proteinExistence type="predicted"/>
<organism evidence="6 7">
    <name type="scientific">Athelia psychrophila</name>
    <dbReference type="NCBI Taxonomy" id="1759441"/>
    <lineage>
        <taxon>Eukaryota</taxon>
        <taxon>Fungi</taxon>
        <taxon>Dikarya</taxon>
        <taxon>Basidiomycota</taxon>
        <taxon>Agaricomycotina</taxon>
        <taxon>Agaricomycetes</taxon>
        <taxon>Agaricomycetidae</taxon>
        <taxon>Atheliales</taxon>
        <taxon>Atheliaceae</taxon>
        <taxon>Athelia</taxon>
    </lineage>
</organism>
<feature type="repeat" description="WD" evidence="3">
    <location>
        <begin position="1094"/>
        <end position="1135"/>
    </location>
</feature>
<feature type="repeat" description="WD" evidence="3">
    <location>
        <begin position="1574"/>
        <end position="1615"/>
    </location>
</feature>
<feature type="domain" description="NACHT" evidence="5">
    <location>
        <begin position="514"/>
        <end position="662"/>
    </location>
</feature>
<reference evidence="6 7" key="1">
    <citation type="journal article" date="2016" name="Mol. Biol. Evol.">
        <title>Comparative Genomics of Early-Diverging Mushroom-Forming Fungi Provides Insights into the Origins of Lignocellulose Decay Capabilities.</title>
        <authorList>
            <person name="Nagy L.G."/>
            <person name="Riley R."/>
            <person name="Tritt A."/>
            <person name="Adam C."/>
            <person name="Daum C."/>
            <person name="Floudas D."/>
            <person name="Sun H."/>
            <person name="Yadav J.S."/>
            <person name="Pangilinan J."/>
            <person name="Larsson K.H."/>
            <person name="Matsuura K."/>
            <person name="Barry K."/>
            <person name="Labutti K."/>
            <person name="Kuo R."/>
            <person name="Ohm R.A."/>
            <person name="Bhattacharya S.S."/>
            <person name="Shirouzu T."/>
            <person name="Yoshinaga Y."/>
            <person name="Martin F.M."/>
            <person name="Grigoriev I.V."/>
            <person name="Hibbett D.S."/>
        </authorList>
    </citation>
    <scope>NUCLEOTIDE SEQUENCE [LARGE SCALE GENOMIC DNA]</scope>
    <source>
        <strain evidence="6 7">CBS 109695</strain>
    </source>
</reference>
<dbReference type="GO" id="GO:0005634">
    <property type="term" value="C:nucleus"/>
    <property type="evidence" value="ECO:0007669"/>
    <property type="project" value="TreeGrafter"/>
</dbReference>
<dbReference type="Gene3D" id="3.40.50.300">
    <property type="entry name" value="P-loop containing nucleotide triphosphate hydrolases"/>
    <property type="match status" value="1"/>
</dbReference>
<feature type="repeat" description="WD" evidence="3">
    <location>
        <begin position="1266"/>
        <end position="1307"/>
    </location>
</feature>
<evidence type="ECO:0000256" key="1">
    <source>
        <dbReference type="ARBA" id="ARBA00022574"/>
    </source>
</evidence>
<feature type="repeat" description="WD" evidence="3">
    <location>
        <begin position="1359"/>
        <end position="1400"/>
    </location>
</feature>
<evidence type="ECO:0000256" key="3">
    <source>
        <dbReference type="PROSITE-ProRule" id="PRU00221"/>
    </source>
</evidence>
<sequence>MHSASTPQSYPHSPPSGLQQKPLDADERDVHLPHDGLGVCEARLREDGEKVRECAARTNFVCGDRATGAVYTSRTRSSLFVRSVASFSDADKEEVAREAWRARGMRACSRAGAQDVWTRGDHLRDDAVCPKQVRGHVPLAAVLGKAAQRWFDEAIVDGKIYKKEWPWLSSNSFSFRTFVVVKSQQRPEDFWFVTGPDLKGTLVLMAWVRATHGIGGAGLEGVAGVGVLQDVAQLKLKHGLKQSKYDAQGIISVSIKASDNDQARQNLLRVAQEGLARRHIDHDATLPVPEALDNMAENVSNNEDFLNSLGTVINKIQLIAEVTLDAVDALAKVHPYADAAWKVLSSVYKAYEHQKDTDGAAVALFKQMEDLYSFVGDVESLPRKIKQLEHTLVRILEQTTECGIFFREYTDRGFVGRFLGQAVSNRSQTISNLSTTLTQFNNDLNLGVQLHTAFMSSHLSERVDRLVKSDILRGLKVLDPTRMNAADRPMCLPGTKQDRQKEIIEWLMTPSDQNVLWLYGAAGVGKSTLATTIAEYFRGLHRRGAYLFFDRNSPSESSPSRVIGTLVYQLAEHDEGVRSAVSAAIERDPQLATAPLITQFKSLFCETLSTASTRIAGPIVIVIDALDECGDGNSRQQLLDLLSSPDFAKLPSQFRFIITSRPEHDIKGAFHACEHVNAVHHSKASDKDIMIYITHEIKRICAKRHHTEDLPEDWPGEMEIWKLVQYADGFFIWAATAMKLLFAVEAPVKWLADFLLHQREANPYCLYKAALLSVSEWEAGETTDTYRRILGIIAISQVPLTDVAITDLLGLGQDSISACQTALRRLGSAIQWSEGQSARILDKYFLDYLTDPSACSSQPWFIDVKDHQRALTLACLRIMNDGLHFNMGGLKTSYIANADIPNLSTHVAAAIPQSLAYACRFWGYHLRQTTPGEPSILALISQFFELKFLYWLEILSLLGEMPLASRVLVSVMVHVKNPSNKVYAFAQDGFKFVGVFAPTMACSTPHIYLSCIPFAPRGSLVKHQYTRALQNTLMIENGIVDNWPAVLPQVLEGHISGVYSVAFSPDGQHIASGSLDLTIRIWDALTGALVAGPFEAHTEVVRSVVFSPDSLRIASCSNDNTVRIWDAKTGTLIAGPFKGHTDHVCSVAFSPDGQRIASCSDDQTIRISDAKTGALITGPFKGHTDGVRSVVFSPDGLHIVSGSNDMTIRIWDATTGALIVEPLKGHTHQVLSVVVSPDGQRLASGSIDRTIRVWDAKTGALIAGPFEGHTSLVHSVAFSPDSQRIASGSYDQTVRIWDATTGALTAGPFKGHASLVHSVAFSPDGQRVASSSADNTILIWDATTVPLVDENRPALQQVFKGHTSDVYSVAFSPDGQCIASGSFDLTIRIWDAATGALVAESCEGHTDRVRSVVFSPDSLRVVSCSNDKTVRIWDVKTGTLIAGPFKGHTDHVCSVAFSPDGQCIASCSDDQTIRISDAKTGALITGPFKGHADGVRSVMFSPDGLHIVSGSNDMTIRIWDAKAGSLIAGPLTGHTHQVLSVAISPDGQRLASGSIDRTIRVWDAKTGALTVGPLEGHTELVHSVAFSPDSQRIVSGSYDQTIGIWDATTGALIAGPLKGHTSWVYSVAFSPDGQHIVSGSNDKSVRIWDATTGGLTAGPFEGHTASVNTLSSSQQQHSDAHNGLRGYSQLENGWMVNSSGDLLFYVPYAHRAGLWWRHDTAVTSSDSICLDLTRFVHGEDWVRCHI</sequence>
<dbReference type="InterPro" id="IPR007111">
    <property type="entry name" value="NACHT_NTPase"/>
</dbReference>
<feature type="repeat" description="WD" evidence="3">
    <location>
        <begin position="1488"/>
        <end position="1529"/>
    </location>
</feature>
<gene>
    <name evidence="6" type="ORF">FIBSPDRAFT_1043226</name>
</gene>
<evidence type="ECO:0000313" key="7">
    <source>
        <dbReference type="Proteomes" id="UP000076532"/>
    </source>
</evidence>